<protein>
    <submittedName>
        <fullName evidence="1">Uncharacterized protein</fullName>
    </submittedName>
</protein>
<dbReference type="EMBL" id="LAZR01008488">
    <property type="protein sequence ID" value="KKM78448.1"/>
    <property type="molecule type" value="Genomic_DNA"/>
</dbReference>
<organism evidence="1">
    <name type="scientific">marine sediment metagenome</name>
    <dbReference type="NCBI Taxonomy" id="412755"/>
    <lineage>
        <taxon>unclassified sequences</taxon>
        <taxon>metagenomes</taxon>
        <taxon>ecological metagenomes</taxon>
    </lineage>
</organism>
<name>A0A0F9K908_9ZZZZ</name>
<gene>
    <name evidence="1" type="ORF">LCGC14_1359750</name>
</gene>
<dbReference type="AlphaFoldDB" id="A0A0F9K908"/>
<proteinExistence type="predicted"/>
<comment type="caution">
    <text evidence="1">The sequence shown here is derived from an EMBL/GenBank/DDBJ whole genome shotgun (WGS) entry which is preliminary data.</text>
</comment>
<feature type="non-terminal residue" evidence="1">
    <location>
        <position position="23"/>
    </location>
</feature>
<sequence>MKLKQIQEAKLANDRYAILRNPD</sequence>
<evidence type="ECO:0000313" key="1">
    <source>
        <dbReference type="EMBL" id="KKM78448.1"/>
    </source>
</evidence>
<reference evidence="1" key="1">
    <citation type="journal article" date="2015" name="Nature">
        <title>Complex archaea that bridge the gap between prokaryotes and eukaryotes.</title>
        <authorList>
            <person name="Spang A."/>
            <person name="Saw J.H."/>
            <person name="Jorgensen S.L."/>
            <person name="Zaremba-Niedzwiedzka K."/>
            <person name="Martijn J."/>
            <person name="Lind A.E."/>
            <person name="van Eijk R."/>
            <person name="Schleper C."/>
            <person name="Guy L."/>
            <person name="Ettema T.J."/>
        </authorList>
    </citation>
    <scope>NUCLEOTIDE SEQUENCE</scope>
</reference>
<accession>A0A0F9K908</accession>